<feature type="domain" description="Chromosome segregation in meiosis protein 3" evidence="9">
    <location>
        <begin position="120"/>
        <end position="200"/>
    </location>
</feature>
<comment type="function">
    <text evidence="6">Plays an important role in the control of DNA replication and the maintenance of replication fork stability.</text>
</comment>
<evidence type="ECO:0000256" key="7">
    <source>
        <dbReference type="SAM" id="Coils"/>
    </source>
</evidence>
<dbReference type="GO" id="GO:0031298">
    <property type="term" value="C:replication fork protection complex"/>
    <property type="evidence" value="ECO:0007669"/>
    <property type="project" value="TreeGrafter"/>
</dbReference>
<dbReference type="Proteomes" id="UP000285301">
    <property type="component" value="Unassembled WGS sequence"/>
</dbReference>
<proteinExistence type="inferred from homology"/>
<dbReference type="Pfam" id="PF07962">
    <property type="entry name" value="Swi3"/>
    <property type="match status" value="1"/>
</dbReference>
<comment type="caution">
    <text evidence="10">The sequence shown here is derived from an EMBL/GenBank/DDBJ whole genome shotgun (WGS) entry which is preliminary data.</text>
</comment>
<feature type="compositionally biased region" description="Polar residues" evidence="8">
    <location>
        <begin position="263"/>
        <end position="277"/>
    </location>
</feature>
<dbReference type="OrthoDB" id="437078at2759"/>
<dbReference type="GO" id="GO:0031297">
    <property type="term" value="P:replication fork processing"/>
    <property type="evidence" value="ECO:0007669"/>
    <property type="project" value="UniProtKB-UniRule"/>
</dbReference>
<keyword evidence="4 6" id="KW-0539">Nucleus</keyword>
<dbReference type="PANTHER" id="PTHR13220">
    <property type="entry name" value="TIMELESS INTERACTING-RELATED"/>
    <property type="match status" value="1"/>
</dbReference>
<dbReference type="GO" id="GO:0043111">
    <property type="term" value="P:replication fork arrest"/>
    <property type="evidence" value="ECO:0007669"/>
    <property type="project" value="TreeGrafter"/>
</dbReference>
<keyword evidence="7" id="KW-0175">Coiled coil</keyword>
<evidence type="ECO:0000256" key="8">
    <source>
        <dbReference type="SAM" id="MobiDB-lite"/>
    </source>
</evidence>
<evidence type="ECO:0000256" key="5">
    <source>
        <dbReference type="ARBA" id="ARBA00023306"/>
    </source>
</evidence>
<evidence type="ECO:0000256" key="4">
    <source>
        <dbReference type="ARBA" id="ARBA00023242"/>
    </source>
</evidence>
<dbReference type="PANTHER" id="PTHR13220:SF11">
    <property type="entry name" value="TIMELESS-INTERACTING PROTEIN"/>
    <property type="match status" value="1"/>
</dbReference>
<feature type="compositionally biased region" description="Acidic residues" evidence="8">
    <location>
        <begin position="1"/>
        <end position="12"/>
    </location>
</feature>
<dbReference type="GO" id="GO:0000076">
    <property type="term" value="P:DNA replication checkpoint signaling"/>
    <property type="evidence" value="ECO:0007669"/>
    <property type="project" value="UniProtKB-UniRule"/>
</dbReference>
<dbReference type="GO" id="GO:0006974">
    <property type="term" value="P:DNA damage response"/>
    <property type="evidence" value="ECO:0007669"/>
    <property type="project" value="UniProtKB-KW"/>
</dbReference>
<feature type="region of interest" description="Disordered" evidence="8">
    <location>
        <begin position="42"/>
        <end position="96"/>
    </location>
</feature>
<evidence type="ECO:0000256" key="1">
    <source>
        <dbReference type="ARBA" id="ARBA00004123"/>
    </source>
</evidence>
<comment type="similarity">
    <text evidence="2 6">Belongs to the CSM3 family.</text>
</comment>
<dbReference type="AlphaFoldDB" id="A0A443QQH4"/>
<evidence type="ECO:0000256" key="6">
    <source>
        <dbReference type="RuleBase" id="RU366049"/>
    </source>
</evidence>
<accession>A0A443QQH4</accession>
<feature type="compositionally biased region" description="Basic and acidic residues" evidence="8">
    <location>
        <begin position="53"/>
        <end position="74"/>
    </location>
</feature>
<sequence length="353" mass="41038">MYSNEEIEEDDEFQKMIEGRADDECEERRVFLELKASVEKKANLKSKASIPSKHNETDRDYEANDCEHNERDDPFVDDQNEEEDELNESTNARDDEAIEVPAKKTVKPKIRRVVKNPRPKLDVFRLKSERGLVALPKLFAKMKFKGSGHEKDDLNRIMAVFEHWAHRLMPNMSFDDFIEKVETLGTKRQMQTFMTKMRLDLPLDTVVENVNERSDGDDEMISFDDNTEPTRIDPEAEFDKIIEKDKLLRDEENMNSSIESSNTQETDANFSDSTHSKVNVPKLQLSEEQLKIIEEKRREALELRKKRMQASQLATNCNDIVLNTVNAEDNSANLAKSSNGFRMKNLRCQKIRD</sequence>
<evidence type="ECO:0000256" key="2">
    <source>
        <dbReference type="ARBA" id="ARBA00006075"/>
    </source>
</evidence>
<dbReference type="STRING" id="1965070.A0A443QQH4"/>
<feature type="region of interest" description="Disordered" evidence="8">
    <location>
        <begin position="1"/>
        <end position="20"/>
    </location>
</feature>
<dbReference type="EMBL" id="NCKU01004894">
    <property type="protein sequence ID" value="RWS05300.1"/>
    <property type="molecule type" value="Genomic_DNA"/>
</dbReference>
<dbReference type="InterPro" id="IPR012923">
    <property type="entry name" value="Csm3"/>
</dbReference>
<feature type="coiled-coil region" evidence="7">
    <location>
        <begin position="283"/>
        <end position="313"/>
    </location>
</feature>
<evidence type="ECO:0000313" key="10">
    <source>
        <dbReference type="EMBL" id="RWS05300.1"/>
    </source>
</evidence>
<keyword evidence="3 6" id="KW-0227">DNA damage</keyword>
<feature type="region of interest" description="Disordered" evidence="8">
    <location>
        <begin position="253"/>
        <end position="277"/>
    </location>
</feature>
<feature type="compositionally biased region" description="Acidic residues" evidence="8">
    <location>
        <begin position="75"/>
        <end position="87"/>
    </location>
</feature>
<evidence type="ECO:0000313" key="11">
    <source>
        <dbReference type="Proteomes" id="UP000285301"/>
    </source>
</evidence>
<name>A0A443QQH4_9ACAR</name>
<reference evidence="10 11" key="1">
    <citation type="journal article" date="2018" name="Gigascience">
        <title>Genomes of trombidid mites reveal novel predicted allergens and laterally-transferred genes associated with secondary metabolism.</title>
        <authorList>
            <person name="Dong X."/>
            <person name="Chaisiri K."/>
            <person name="Xia D."/>
            <person name="Armstrong S.D."/>
            <person name="Fang Y."/>
            <person name="Donnelly M.J."/>
            <person name="Kadowaki T."/>
            <person name="McGarry J.W."/>
            <person name="Darby A.C."/>
            <person name="Makepeace B.L."/>
        </authorList>
    </citation>
    <scope>NUCLEOTIDE SEQUENCE [LARGE SCALE GENOMIC DNA]</scope>
    <source>
        <strain evidence="10">UoL-WK</strain>
    </source>
</reference>
<protein>
    <recommendedName>
        <fullName evidence="6">TIMELESS-interacting protein</fullName>
    </recommendedName>
</protein>
<dbReference type="GO" id="GO:0003677">
    <property type="term" value="F:DNA binding"/>
    <property type="evidence" value="ECO:0007669"/>
    <property type="project" value="TreeGrafter"/>
</dbReference>
<dbReference type="InterPro" id="IPR040038">
    <property type="entry name" value="TIPIN/Csm3/Swi3"/>
</dbReference>
<comment type="subcellular location">
    <subcellularLocation>
        <location evidence="1 6">Nucleus</location>
    </subcellularLocation>
</comment>
<keyword evidence="5 6" id="KW-0131">Cell cycle</keyword>
<keyword evidence="11" id="KW-1185">Reference proteome</keyword>
<evidence type="ECO:0000259" key="9">
    <source>
        <dbReference type="Pfam" id="PF07962"/>
    </source>
</evidence>
<gene>
    <name evidence="10" type="ORF">B4U79_03267</name>
</gene>
<organism evidence="10 11">
    <name type="scientific">Dinothrombium tinctorium</name>
    <dbReference type="NCBI Taxonomy" id="1965070"/>
    <lineage>
        <taxon>Eukaryota</taxon>
        <taxon>Metazoa</taxon>
        <taxon>Ecdysozoa</taxon>
        <taxon>Arthropoda</taxon>
        <taxon>Chelicerata</taxon>
        <taxon>Arachnida</taxon>
        <taxon>Acari</taxon>
        <taxon>Acariformes</taxon>
        <taxon>Trombidiformes</taxon>
        <taxon>Prostigmata</taxon>
        <taxon>Anystina</taxon>
        <taxon>Parasitengona</taxon>
        <taxon>Trombidioidea</taxon>
        <taxon>Trombidiidae</taxon>
        <taxon>Dinothrombium</taxon>
    </lineage>
</organism>
<evidence type="ECO:0000256" key="3">
    <source>
        <dbReference type="ARBA" id="ARBA00022763"/>
    </source>
</evidence>